<proteinExistence type="predicted"/>
<organism evidence="2 3">
    <name type="scientific">Allacma fusca</name>
    <dbReference type="NCBI Taxonomy" id="39272"/>
    <lineage>
        <taxon>Eukaryota</taxon>
        <taxon>Metazoa</taxon>
        <taxon>Ecdysozoa</taxon>
        <taxon>Arthropoda</taxon>
        <taxon>Hexapoda</taxon>
        <taxon>Collembola</taxon>
        <taxon>Symphypleona</taxon>
        <taxon>Sminthuridae</taxon>
        <taxon>Allacma</taxon>
    </lineage>
</organism>
<evidence type="ECO:0000313" key="2">
    <source>
        <dbReference type="EMBL" id="CAG7817430.1"/>
    </source>
</evidence>
<feature type="compositionally biased region" description="Basic and acidic residues" evidence="1">
    <location>
        <begin position="134"/>
        <end position="143"/>
    </location>
</feature>
<dbReference type="OrthoDB" id="438939at2759"/>
<dbReference type="InterPro" id="IPR038737">
    <property type="entry name" value="SF3b_su1-like"/>
</dbReference>
<dbReference type="GO" id="GO:0000245">
    <property type="term" value="P:spliceosomal complex assembly"/>
    <property type="evidence" value="ECO:0007669"/>
    <property type="project" value="InterPro"/>
</dbReference>
<dbReference type="AlphaFoldDB" id="A0A8J2KMW0"/>
<sequence>MSAPRSHDEIEAHARTLQEANRAKPKVAENDRIGFGESGHFDSDIFGSGAGRFDGYNVSIAVNDEEDDDDDDDAPAPPGRSRPTFSAPAHILKDIPQADKDVDPFADHKRQTIADRQRHNDYLARGPKQIISPERVDPFQDGS</sequence>
<feature type="compositionally biased region" description="Basic and acidic residues" evidence="1">
    <location>
        <begin position="91"/>
        <end position="122"/>
    </location>
</feature>
<feature type="compositionally biased region" description="Basic and acidic residues" evidence="1">
    <location>
        <begin position="26"/>
        <end position="43"/>
    </location>
</feature>
<gene>
    <name evidence="2" type="ORF">AFUS01_LOCUS28002</name>
</gene>
<comment type="caution">
    <text evidence="2">The sequence shown here is derived from an EMBL/GenBank/DDBJ whole genome shotgun (WGS) entry which is preliminary data.</text>
</comment>
<feature type="compositionally biased region" description="Acidic residues" evidence="1">
    <location>
        <begin position="63"/>
        <end position="74"/>
    </location>
</feature>
<keyword evidence="3" id="KW-1185">Reference proteome</keyword>
<dbReference type="Proteomes" id="UP000708208">
    <property type="component" value="Unassembled WGS sequence"/>
</dbReference>
<dbReference type="GO" id="GO:0003729">
    <property type="term" value="F:mRNA binding"/>
    <property type="evidence" value="ECO:0007669"/>
    <property type="project" value="InterPro"/>
</dbReference>
<feature type="compositionally biased region" description="Basic and acidic residues" evidence="1">
    <location>
        <begin position="1"/>
        <end position="16"/>
    </location>
</feature>
<evidence type="ECO:0000256" key="1">
    <source>
        <dbReference type="SAM" id="MobiDB-lite"/>
    </source>
</evidence>
<dbReference type="PANTHER" id="PTHR12097">
    <property type="entry name" value="SPLICING FACTOR 3B, SUBUNIT 1-RELATED"/>
    <property type="match status" value="1"/>
</dbReference>
<protein>
    <submittedName>
        <fullName evidence="2">Uncharacterized protein</fullName>
    </submittedName>
</protein>
<feature type="region of interest" description="Disordered" evidence="1">
    <location>
        <begin position="1"/>
        <end position="143"/>
    </location>
</feature>
<name>A0A8J2KMW0_9HEXA</name>
<evidence type="ECO:0000313" key="3">
    <source>
        <dbReference type="Proteomes" id="UP000708208"/>
    </source>
</evidence>
<dbReference type="EMBL" id="CAJVCH010394045">
    <property type="protein sequence ID" value="CAG7817430.1"/>
    <property type="molecule type" value="Genomic_DNA"/>
</dbReference>
<reference evidence="2" key="1">
    <citation type="submission" date="2021-06" db="EMBL/GenBank/DDBJ databases">
        <authorList>
            <person name="Hodson N. C."/>
            <person name="Mongue J. A."/>
            <person name="Jaron S. K."/>
        </authorList>
    </citation>
    <scope>NUCLEOTIDE SEQUENCE</scope>
</reference>
<accession>A0A8J2KMW0</accession>